<accession>A0A7D9H6W0</accession>
<dbReference type="AlphaFoldDB" id="A0A7D9H6W0"/>
<reference evidence="2" key="1">
    <citation type="submission" date="2019-07" db="EMBL/GenBank/DDBJ databases">
        <authorList>
            <person name="Weber M."/>
            <person name="Kostadinov I."/>
            <person name="Kostadinov D I."/>
        </authorList>
    </citation>
    <scope>NUCLEOTIDE SEQUENCE</scope>
    <source>
        <strain evidence="2">Gfbio:sag-sample-m06:053724c1-46a9-4a36-b237-ea2bf867836b</strain>
    </source>
</reference>
<proteinExistence type="predicted"/>
<gene>
    <name evidence="2" type="ORF">JTBM06_V1_630002</name>
</gene>
<protein>
    <submittedName>
        <fullName evidence="2">Uncharacterized protein</fullName>
    </submittedName>
</protein>
<feature type="signal peptide" evidence="1">
    <location>
        <begin position="1"/>
        <end position="26"/>
    </location>
</feature>
<name>A0A7D9H6W0_9GAMM</name>
<evidence type="ECO:0000313" key="2">
    <source>
        <dbReference type="EMBL" id="VUX56331.1"/>
    </source>
</evidence>
<keyword evidence="1" id="KW-0732">Signal</keyword>
<feature type="chain" id="PRO_5028274512" evidence="1">
    <location>
        <begin position="27"/>
        <end position="232"/>
    </location>
</feature>
<dbReference type="EMBL" id="LR633967">
    <property type="protein sequence ID" value="VUX56331.1"/>
    <property type="molecule type" value="Genomic_DNA"/>
</dbReference>
<sequence>MKKQLKKFALICVSALCVGTTGVAIAEPLESVIGLDVHNIGAFLSATENYFETDDARDSKVTLWAVTFGGESDISHLAIADFDSYQEYEDTTANQNSSPAWMAFVNSLPGLLDVKSRLMAVQRFRDGSGWQGHGAMAAFVMTISDPDAYTAAFREFVASSDNPGSTRLMELRFGGLGATHVVLISAPGSAALNEYLDELLSSDEYRVFAGKVNGIRTINNVEMLTRVRSYGN</sequence>
<evidence type="ECO:0000256" key="1">
    <source>
        <dbReference type="SAM" id="SignalP"/>
    </source>
</evidence>
<organism evidence="2">
    <name type="scientific">uncultured Woeseiaceae bacterium</name>
    <dbReference type="NCBI Taxonomy" id="1983305"/>
    <lineage>
        <taxon>Bacteria</taxon>
        <taxon>Pseudomonadati</taxon>
        <taxon>Pseudomonadota</taxon>
        <taxon>Gammaproteobacteria</taxon>
        <taxon>Woeseiales</taxon>
        <taxon>Woeseiaceae</taxon>
        <taxon>environmental samples</taxon>
    </lineage>
</organism>